<dbReference type="PANTHER" id="PTHR43689:SF14">
    <property type="entry name" value="LYSOPHOSPHOLIPASE BODYGUARD 4-RELATED"/>
    <property type="match status" value="1"/>
</dbReference>
<evidence type="ECO:0000259" key="2">
    <source>
        <dbReference type="Pfam" id="PF00561"/>
    </source>
</evidence>
<name>A0A7C9DAS5_OPUST</name>
<dbReference type="InterPro" id="IPR029058">
    <property type="entry name" value="AB_hydrolase_fold"/>
</dbReference>
<feature type="transmembrane region" description="Helical" evidence="1">
    <location>
        <begin position="20"/>
        <end position="47"/>
    </location>
</feature>
<dbReference type="Pfam" id="PF00561">
    <property type="entry name" value="Abhydrolase_1"/>
    <property type="match status" value="1"/>
</dbReference>
<protein>
    <submittedName>
        <fullName evidence="3">2-hydroxymuconate-6-semialdehyde hydrolase</fullName>
        <ecNumber evidence="3">3.7.1.9</ecNumber>
    </submittedName>
</protein>
<dbReference type="InterPro" id="IPR000073">
    <property type="entry name" value="AB_hydrolase_1"/>
</dbReference>
<dbReference type="GO" id="GO:0018775">
    <property type="term" value="F:2-hydroxymuconate-semialdehyde hydrolase activity"/>
    <property type="evidence" value="ECO:0007669"/>
    <property type="project" value="UniProtKB-EC"/>
</dbReference>
<dbReference type="SUPFAM" id="SSF53474">
    <property type="entry name" value="alpha/beta-Hydrolases"/>
    <property type="match status" value="1"/>
</dbReference>
<dbReference type="Gene3D" id="3.40.50.1820">
    <property type="entry name" value="alpha/beta hydrolase"/>
    <property type="match status" value="1"/>
</dbReference>
<keyword evidence="1" id="KW-1133">Transmembrane helix</keyword>
<organism evidence="3">
    <name type="scientific">Opuntia streptacantha</name>
    <name type="common">Prickly pear cactus</name>
    <name type="synonym">Opuntia cardona</name>
    <dbReference type="NCBI Taxonomy" id="393608"/>
    <lineage>
        <taxon>Eukaryota</taxon>
        <taxon>Viridiplantae</taxon>
        <taxon>Streptophyta</taxon>
        <taxon>Embryophyta</taxon>
        <taxon>Tracheophyta</taxon>
        <taxon>Spermatophyta</taxon>
        <taxon>Magnoliopsida</taxon>
        <taxon>eudicotyledons</taxon>
        <taxon>Gunneridae</taxon>
        <taxon>Pentapetalae</taxon>
        <taxon>Caryophyllales</taxon>
        <taxon>Cactineae</taxon>
        <taxon>Cactaceae</taxon>
        <taxon>Opuntioideae</taxon>
        <taxon>Opuntia</taxon>
    </lineage>
</organism>
<reference evidence="3" key="1">
    <citation type="journal article" date="2013" name="J. Plant Res.">
        <title>Effect of fungi and light on seed germination of three Opuntia species from semiarid lands of central Mexico.</title>
        <authorList>
            <person name="Delgado-Sanchez P."/>
            <person name="Jimenez-Bremont J.F."/>
            <person name="Guerrero-Gonzalez Mde L."/>
            <person name="Flores J."/>
        </authorList>
    </citation>
    <scope>NUCLEOTIDE SEQUENCE</scope>
    <source>
        <tissue evidence="3">Cladode</tissue>
    </source>
</reference>
<dbReference type="PANTHER" id="PTHR43689">
    <property type="entry name" value="HYDROLASE"/>
    <property type="match status" value="1"/>
</dbReference>
<keyword evidence="3" id="KW-0378">Hydrolase</keyword>
<accession>A0A7C9DAS5</accession>
<proteinExistence type="predicted"/>
<feature type="domain" description="AB hydrolase-1" evidence="2">
    <location>
        <begin position="174"/>
        <end position="278"/>
    </location>
</feature>
<dbReference type="EMBL" id="GISG01097697">
    <property type="protein sequence ID" value="MBA4635963.1"/>
    <property type="molecule type" value="Transcribed_RNA"/>
</dbReference>
<evidence type="ECO:0000313" key="3">
    <source>
        <dbReference type="EMBL" id="MBA4635963.1"/>
    </source>
</evidence>
<dbReference type="EC" id="3.7.1.9" evidence="3"/>
<dbReference type="PRINTS" id="PR00111">
    <property type="entry name" value="ABHYDROLASE"/>
</dbReference>
<evidence type="ECO:0000256" key="1">
    <source>
        <dbReference type="SAM" id="Phobius"/>
    </source>
</evidence>
<reference evidence="3" key="2">
    <citation type="submission" date="2020-07" db="EMBL/GenBank/DDBJ databases">
        <authorList>
            <person name="Vera ALvarez R."/>
            <person name="Arias-Moreno D.M."/>
            <person name="Jimenez-Jacinto V."/>
            <person name="Jimenez-Bremont J.F."/>
            <person name="Swaminathan K."/>
            <person name="Moose S.P."/>
            <person name="Guerrero-Gonzalez M.L."/>
            <person name="Marino-Ramirez L."/>
            <person name="Landsman D."/>
            <person name="Rodriguez-Kessler M."/>
            <person name="Delgado-Sanchez P."/>
        </authorList>
    </citation>
    <scope>NUCLEOTIDE SEQUENCE</scope>
    <source>
        <tissue evidence="3">Cladode</tissue>
    </source>
</reference>
<keyword evidence="1" id="KW-0812">Transmembrane</keyword>
<sequence>MIFAPLSIPMAKWTKQSAQLLHGLLSFIVFTALDFMDCVFCIIFAYLDEFFEGNNGVSAPCYCLKKRGVNEGGDADNCERESQLSETLYGDCRRNVFRELGLQRRFEKSKDKRVGFESEVGKREKGNRWSDCGCQSCVSWMKDGGDLRLHAVVQAPDWTQARDGNLEGKSIENVVFLHGFISSSSFWTETVFCNLSEQAKQKYSLFAVDLLGFGRSPKPRSCLYTLRDHVEMIEKSVIFPFELNSFHLVAHSMGSIVALALAAKYPEAVKSVTLIAPPYVASSGDGASSLALEKLAGKKLWPPLLFGASFMSWYEHLGRIVCFIICRSHRIWESFLRVLTWRRDLHFMITDLTRHTHHSAWHTMHNVICGGARFTDEFLEILSKMRVRIKLIQGNEDQLVPLECSYSIKKRFPEVDVKIISGTDHMTVVLNRTEEFTQELEGIWSSCN</sequence>
<dbReference type="AlphaFoldDB" id="A0A7C9DAS5"/>
<keyword evidence="1" id="KW-0472">Membrane</keyword>